<feature type="domain" description="DUF4440" evidence="1">
    <location>
        <begin position="24"/>
        <end position="130"/>
    </location>
</feature>
<dbReference type="SUPFAM" id="SSF54427">
    <property type="entry name" value="NTF2-like"/>
    <property type="match status" value="1"/>
</dbReference>
<dbReference type="Pfam" id="PF14534">
    <property type="entry name" value="DUF4440"/>
    <property type="match status" value="1"/>
</dbReference>
<accession>A0A916WTM8</accession>
<dbReference type="InterPro" id="IPR032710">
    <property type="entry name" value="NTF2-like_dom_sf"/>
</dbReference>
<proteinExistence type="predicted"/>
<evidence type="ECO:0000313" key="3">
    <source>
        <dbReference type="Proteomes" id="UP000623067"/>
    </source>
</evidence>
<dbReference type="InterPro" id="IPR027843">
    <property type="entry name" value="DUF4440"/>
</dbReference>
<reference evidence="2" key="1">
    <citation type="journal article" date="2014" name="Int. J. Syst. Evol. Microbiol.">
        <title>Complete genome sequence of Corynebacterium casei LMG S-19264T (=DSM 44701T), isolated from a smear-ripened cheese.</title>
        <authorList>
            <consortium name="US DOE Joint Genome Institute (JGI-PGF)"/>
            <person name="Walter F."/>
            <person name="Albersmeier A."/>
            <person name="Kalinowski J."/>
            <person name="Ruckert C."/>
        </authorList>
    </citation>
    <scope>NUCLEOTIDE SEQUENCE</scope>
    <source>
        <strain evidence="2">CGMCC 1.15330</strain>
    </source>
</reference>
<dbReference type="Gene3D" id="3.10.450.50">
    <property type="match status" value="1"/>
</dbReference>
<dbReference type="AlphaFoldDB" id="A0A916WTM8"/>
<protein>
    <recommendedName>
        <fullName evidence="1">DUF4440 domain-containing protein</fullName>
    </recommendedName>
</protein>
<dbReference type="Proteomes" id="UP000623067">
    <property type="component" value="Unassembled WGS sequence"/>
</dbReference>
<keyword evidence="3" id="KW-1185">Reference proteome</keyword>
<reference evidence="2" key="2">
    <citation type="submission" date="2020-09" db="EMBL/GenBank/DDBJ databases">
        <authorList>
            <person name="Sun Q."/>
            <person name="Zhou Y."/>
        </authorList>
    </citation>
    <scope>NUCLEOTIDE SEQUENCE</scope>
    <source>
        <strain evidence="2">CGMCC 1.15330</strain>
    </source>
</reference>
<dbReference type="EMBL" id="BMIH01000003">
    <property type="protein sequence ID" value="GGB33273.1"/>
    <property type="molecule type" value="Genomic_DNA"/>
</dbReference>
<evidence type="ECO:0000259" key="1">
    <source>
        <dbReference type="Pfam" id="PF14534"/>
    </source>
</evidence>
<name>A0A916WTM8_9SPHN</name>
<evidence type="ECO:0000313" key="2">
    <source>
        <dbReference type="EMBL" id="GGB33273.1"/>
    </source>
</evidence>
<sequence>MMIAPMMVMAAAAQLAPADRHDTIAAALADSAAGWNSGDLSRFTSVYAEDAVFAGSKGLLRGRPAIAAHFAASFRTGGNARGTLTFQPLLERAIDPTHRLYVARWMLSGPKPRSGLTTLLFEKQGGRWRIISDHSS</sequence>
<gene>
    <name evidence="2" type="ORF">GCM10011380_23410</name>
</gene>
<comment type="caution">
    <text evidence="2">The sequence shown here is derived from an EMBL/GenBank/DDBJ whole genome shotgun (WGS) entry which is preliminary data.</text>
</comment>
<dbReference type="InterPro" id="IPR011944">
    <property type="entry name" value="Steroid_delta5-4_isomerase"/>
</dbReference>
<dbReference type="RefSeq" id="WP_229664542.1">
    <property type="nucleotide sequence ID" value="NZ_BMIH01000003.1"/>
</dbReference>
<organism evidence="2 3">
    <name type="scientific">Sphingomonas metalli</name>
    <dbReference type="NCBI Taxonomy" id="1779358"/>
    <lineage>
        <taxon>Bacteria</taxon>
        <taxon>Pseudomonadati</taxon>
        <taxon>Pseudomonadota</taxon>
        <taxon>Alphaproteobacteria</taxon>
        <taxon>Sphingomonadales</taxon>
        <taxon>Sphingomonadaceae</taxon>
        <taxon>Sphingomonas</taxon>
    </lineage>
</organism>
<dbReference type="NCBIfam" id="TIGR02246">
    <property type="entry name" value="SgcJ/EcaC family oxidoreductase"/>
    <property type="match status" value="1"/>
</dbReference>